<organism evidence="5 6">
    <name type="scientific">Bilophila wadsworthia (strain 3_1_6)</name>
    <dbReference type="NCBI Taxonomy" id="563192"/>
    <lineage>
        <taxon>Bacteria</taxon>
        <taxon>Pseudomonadati</taxon>
        <taxon>Thermodesulfobacteriota</taxon>
        <taxon>Desulfovibrionia</taxon>
        <taxon>Desulfovibrionales</taxon>
        <taxon>Desulfovibrionaceae</taxon>
        <taxon>Bilophila</taxon>
    </lineage>
</organism>
<dbReference type="STRING" id="563192.HMPREF0179_02666"/>
<sequence length="669" mass="75122">MLKLIDYRTKTRGLPDLLPYAALIAPGIVLNKDGSFLAGWEVRGQDTASSTESDLSQVSSRFNNAVKLLGSGWMLHMDAIRSSHRAYPPADKGYFPDPVTRLIDDERREFFSGNRWFSTSAILTVTYKPNFQDSKIAGKAQAGVATSDALEKARSYFQNMLDELEDALSSILRMERLVEYAMPDADGFDWVQSDLFSHIQYCTTGTLHPVRVPQTPMYLDALLGGETLVGGIVPRLGNRHLAVLSLDGLPQESYPAILRDLDALALEYRFSSRFICLDQYDAAKEINSYRKGWRQQVFRFLDQFFNNPNARANRDALLMAEDAETALTEVQGGYVSAGYLTTSIVLMHEDQEQLQDWARDLRRTVQTLGFGCRIESINALEAWLGTHPANSYAKLRRPMVNTLNLADLLPLSSVWTGSPVCPCPFYPPNSKPLAVLMTDNSTPFWFNIHAGDLGHTLIFGPTGAGKSTLLAFIAAQFRCYENARIFAFDKGMSMFPLCFGASGDHYNIGNAEQLAFAPLQRIDSEEERTWAEEWIASLMELQQFTVMPAHRNAIHTAMQTLAANPPHLRSLTSFYHVVQDREIKEAIQHYTVQGAMGRLLDADADNLNLSRFMVFEIEDLMNLGDKNLVPVLTYLFRRIEKALDGSPTLLVLDEAWIMLGHPVFRAKIR</sequence>
<dbReference type="GeneID" id="78084936"/>
<keyword evidence="6" id="KW-1185">Reference proteome</keyword>
<dbReference type="InterPro" id="IPR018145">
    <property type="entry name" value="CagE_TrbE_VirB_cntrl_dom"/>
</dbReference>
<protein>
    <submittedName>
        <fullName evidence="5">VirB4 family type IV secretion/conjugal transfer ATPase</fullName>
    </submittedName>
</protein>
<reference evidence="5 6" key="1">
    <citation type="submission" date="2010-10" db="EMBL/GenBank/DDBJ databases">
        <authorList>
            <consortium name="The Broad Institute Genome Sequencing Platform"/>
            <person name="Ward D."/>
            <person name="Earl A."/>
            <person name="Feldgarden M."/>
            <person name="Young S.K."/>
            <person name="Gargeya S."/>
            <person name="Zeng Q."/>
            <person name="Alvarado L."/>
            <person name="Berlin A."/>
            <person name="Bochicchio J."/>
            <person name="Chapman S.B."/>
            <person name="Chen Z."/>
            <person name="Freedman E."/>
            <person name="Gellesch M."/>
            <person name="Goldberg J."/>
            <person name="Griggs A."/>
            <person name="Gujja S."/>
            <person name="Heilman E."/>
            <person name="Heiman D."/>
            <person name="Howarth C."/>
            <person name="Mehta T."/>
            <person name="Neiman D."/>
            <person name="Pearson M."/>
            <person name="Roberts A."/>
            <person name="Saif S."/>
            <person name="Shea T."/>
            <person name="Shenoy N."/>
            <person name="Sisk P."/>
            <person name="Stolte C."/>
            <person name="Sykes S."/>
            <person name="White J."/>
            <person name="Yandava C."/>
            <person name="Allen-Vercoe E."/>
            <person name="Sibley C."/>
            <person name="Ambrose C.E."/>
            <person name="Strauss J."/>
            <person name="Daigneault M."/>
            <person name="Haas B."/>
            <person name="Nusbaum C."/>
            <person name="Birren B."/>
        </authorList>
    </citation>
    <scope>NUCLEOTIDE SEQUENCE [LARGE SCALE GENOMIC DNA]</scope>
    <source>
        <strain evidence="5 6">3_1_6</strain>
    </source>
</reference>
<dbReference type="InterPro" id="IPR051162">
    <property type="entry name" value="T4SS_component"/>
</dbReference>
<evidence type="ECO:0000256" key="1">
    <source>
        <dbReference type="ARBA" id="ARBA00006512"/>
    </source>
</evidence>
<proteinExistence type="inferred from homology"/>
<dbReference type="Gene3D" id="1.10.8.730">
    <property type="match status" value="1"/>
</dbReference>
<dbReference type="RefSeq" id="WP_005028687.1">
    <property type="nucleotide sequence ID" value="NZ_KE150238.1"/>
</dbReference>
<evidence type="ECO:0000256" key="2">
    <source>
        <dbReference type="ARBA" id="ARBA00022741"/>
    </source>
</evidence>
<dbReference type="GO" id="GO:0005524">
    <property type="term" value="F:ATP binding"/>
    <property type="evidence" value="ECO:0007669"/>
    <property type="project" value="UniProtKB-KW"/>
</dbReference>
<evidence type="ECO:0000313" key="5">
    <source>
        <dbReference type="EMBL" id="EFV43547.1"/>
    </source>
</evidence>
<keyword evidence="3" id="KW-0067">ATP-binding</keyword>
<feature type="domain" description="CagE TrbE VirB component of type IV transporter system central" evidence="4">
    <location>
        <begin position="193"/>
        <end position="396"/>
    </location>
</feature>
<evidence type="ECO:0000259" key="4">
    <source>
        <dbReference type="Pfam" id="PF03135"/>
    </source>
</evidence>
<dbReference type="HOGENOM" id="CLU_008341_1_0_7"/>
<dbReference type="Gene3D" id="3.40.50.300">
    <property type="entry name" value="P-loop containing nucleotide triphosphate hydrolases"/>
    <property type="match status" value="1"/>
</dbReference>
<dbReference type="SUPFAM" id="SSF52540">
    <property type="entry name" value="P-loop containing nucleoside triphosphate hydrolases"/>
    <property type="match status" value="1"/>
</dbReference>
<evidence type="ECO:0000313" key="6">
    <source>
        <dbReference type="Proteomes" id="UP000006034"/>
    </source>
</evidence>
<comment type="similarity">
    <text evidence="1">Belongs to the TrbE/VirB4 family.</text>
</comment>
<dbReference type="Pfam" id="PF03135">
    <property type="entry name" value="CagE_TrbE_VirB"/>
    <property type="match status" value="1"/>
</dbReference>
<dbReference type="PANTHER" id="PTHR30121:SF12">
    <property type="entry name" value="TYPE IV SECRETION SYSTEM PROTEIN CAGE"/>
    <property type="match status" value="1"/>
</dbReference>
<evidence type="ECO:0000256" key="3">
    <source>
        <dbReference type="ARBA" id="ARBA00022840"/>
    </source>
</evidence>
<gene>
    <name evidence="5" type="ORF">HMPREF0179_02666</name>
</gene>
<reference evidence="5 6" key="2">
    <citation type="submission" date="2013-04" db="EMBL/GenBank/DDBJ databases">
        <title>The Genome Sequence of Bilophila wadsworthia 3_1_6.</title>
        <authorList>
            <consortium name="The Broad Institute Genomics Platform"/>
            <person name="Earl A."/>
            <person name="Ward D."/>
            <person name="Feldgarden M."/>
            <person name="Gevers D."/>
            <person name="Sibley C."/>
            <person name="Strauss J."/>
            <person name="Allen-Vercoe E."/>
            <person name="Walker B."/>
            <person name="Young S."/>
            <person name="Zeng Q."/>
            <person name="Gargeya S."/>
            <person name="Fitzgerald M."/>
            <person name="Haas B."/>
            <person name="Abouelleil A."/>
            <person name="Allen A.W."/>
            <person name="Alvarado L."/>
            <person name="Arachchi H.M."/>
            <person name="Berlin A.M."/>
            <person name="Chapman S.B."/>
            <person name="Gainer-Dewar J."/>
            <person name="Goldberg J."/>
            <person name="Griggs A."/>
            <person name="Gujja S."/>
            <person name="Hansen M."/>
            <person name="Howarth C."/>
            <person name="Imamovic A."/>
            <person name="Ireland A."/>
            <person name="Larimer J."/>
            <person name="McCowan C."/>
            <person name="Murphy C."/>
            <person name="Pearson M."/>
            <person name="Poon T.W."/>
            <person name="Priest M."/>
            <person name="Roberts A."/>
            <person name="Saif S."/>
            <person name="Shea T."/>
            <person name="Sisk P."/>
            <person name="Sykes S."/>
            <person name="Wortman J."/>
            <person name="Nusbaum C."/>
            <person name="Birren B."/>
        </authorList>
    </citation>
    <scope>NUCLEOTIDE SEQUENCE [LARGE SCALE GENOMIC DNA]</scope>
    <source>
        <strain evidence="5 6">3_1_6</strain>
    </source>
</reference>
<name>E5Y8Z8_BILW3</name>
<dbReference type="PANTHER" id="PTHR30121">
    <property type="entry name" value="UNCHARACTERIZED PROTEIN YJGR-RELATED"/>
    <property type="match status" value="1"/>
</dbReference>
<keyword evidence="2" id="KW-0547">Nucleotide-binding</keyword>
<dbReference type="Proteomes" id="UP000006034">
    <property type="component" value="Unassembled WGS sequence"/>
</dbReference>
<dbReference type="eggNOG" id="COG3451">
    <property type="taxonomic scope" value="Bacteria"/>
</dbReference>
<accession>E5Y8Z8</accession>
<dbReference type="InterPro" id="IPR027417">
    <property type="entry name" value="P-loop_NTPase"/>
</dbReference>
<dbReference type="AlphaFoldDB" id="E5Y8Z8"/>
<dbReference type="EMBL" id="ADCP02000001">
    <property type="protein sequence ID" value="EFV43547.1"/>
    <property type="molecule type" value="Genomic_DNA"/>
</dbReference>
<comment type="caution">
    <text evidence="5">The sequence shown here is derived from an EMBL/GenBank/DDBJ whole genome shotgun (WGS) entry which is preliminary data.</text>
</comment>